<sequence>MAASMMFRNIFHCATDFAGRRHMRSLDSHQWPMIKEMA</sequence>
<protein>
    <submittedName>
        <fullName evidence="1">Uncharacterized protein</fullName>
    </submittedName>
</protein>
<evidence type="ECO:0000313" key="1">
    <source>
        <dbReference type="EMBL" id="BBA47979.1"/>
    </source>
</evidence>
<dbReference type="Proteomes" id="UP000262177">
    <property type="component" value="Chromosome"/>
</dbReference>
<accession>A0A286TCL3</accession>
<gene>
    <name evidence="1" type="ORF">BBJK_01411</name>
</gene>
<dbReference type="EMBL" id="AP018131">
    <property type="protein sequence ID" value="BBA47979.1"/>
    <property type="molecule type" value="Genomic_DNA"/>
</dbReference>
<proteinExistence type="predicted"/>
<dbReference type="AlphaFoldDB" id="A0A286TCL3"/>
<name>A0A286TCL3_BIFBI</name>
<reference evidence="1 2" key="1">
    <citation type="journal article" date="2017" name="Biosci. Biotechnol. Biochem.">
        <title>Identification and characterization of a sulfoglycosidase from Bifidobacterium bifidum implicated in mucin glycan utilization.</title>
        <authorList>
            <person name="Katoh T."/>
            <person name="Maeshibu T."/>
            <person name="Kikkawa K."/>
            <person name="Gotoh A."/>
            <person name="Tomabechi Y."/>
            <person name="Nakamura M."/>
            <person name="Liao W.-H."/>
            <person name="Yamaguchi M."/>
            <person name="Ashida H."/>
            <person name="Yamamoto K."/>
            <person name="Katayama T."/>
        </authorList>
    </citation>
    <scope>NUCLEOTIDE SEQUENCE [LARGE SCALE GENOMIC DNA]</scope>
    <source>
        <strain evidence="1 2">JCM 7004</strain>
    </source>
</reference>
<organism evidence="1 2">
    <name type="scientific">Bifidobacterium bifidum LMG 13195</name>
    <dbReference type="NCBI Taxonomy" id="1207542"/>
    <lineage>
        <taxon>Bacteria</taxon>
        <taxon>Bacillati</taxon>
        <taxon>Actinomycetota</taxon>
        <taxon>Actinomycetes</taxon>
        <taxon>Bifidobacteriales</taxon>
        <taxon>Bifidobacteriaceae</taxon>
        <taxon>Bifidobacterium</taxon>
    </lineage>
</organism>
<evidence type="ECO:0000313" key="2">
    <source>
        <dbReference type="Proteomes" id="UP000262177"/>
    </source>
</evidence>